<dbReference type="EMBL" id="CAXHTB010000018">
    <property type="protein sequence ID" value="CAL0324671.1"/>
    <property type="molecule type" value="Genomic_DNA"/>
</dbReference>
<dbReference type="Gene3D" id="3.30.429.10">
    <property type="entry name" value="Macrophage Migration Inhibitory Factor"/>
    <property type="match status" value="1"/>
</dbReference>
<sequence>MRMTSPASPYWWVDLEVLGIATWYSVKHNSRIQLSDQSYTGVKLYSPSADERVCQDLVLEDDDSRSFYMYEYVFRWIGTRFSLKLASTAINQQGTSPITTTIEALDTALGGTTTAVARIIGRPEKFVMVILKGSLKLTFGKNKEPAAFGELISMGGITKEVKRNLIATIGTILESKLSIPKERFILNVTDTSFSYNKSNM</sequence>
<evidence type="ECO:0000313" key="2">
    <source>
        <dbReference type="EMBL" id="CAL0324671.1"/>
    </source>
</evidence>
<protein>
    <submittedName>
        <fullName evidence="2">Uncharacterized protein</fullName>
    </submittedName>
</protein>
<dbReference type="AlphaFoldDB" id="A0AAV1XSV1"/>
<dbReference type="InterPro" id="IPR014347">
    <property type="entry name" value="Tautomerase/MIF_sf"/>
</dbReference>
<comment type="caution">
    <text evidence="2">The sequence shown here is derived from an EMBL/GenBank/DDBJ whole genome shotgun (WGS) entry which is preliminary data.</text>
</comment>
<dbReference type="SUPFAM" id="SSF55331">
    <property type="entry name" value="Tautomerase/MIF"/>
    <property type="match status" value="1"/>
</dbReference>
<dbReference type="PANTHER" id="PTHR11954">
    <property type="entry name" value="D-DOPACHROME DECARBOXYLASE"/>
    <property type="match status" value="1"/>
</dbReference>
<keyword evidence="3" id="KW-1185">Reference proteome</keyword>
<accession>A0AAV1XSV1</accession>
<dbReference type="Proteomes" id="UP001497480">
    <property type="component" value="Unassembled WGS sequence"/>
</dbReference>
<comment type="similarity">
    <text evidence="1">Belongs to the MIF family.</text>
</comment>
<dbReference type="PANTHER" id="PTHR11954:SF25">
    <property type="entry name" value="LS1-LIKE PROTEIN"/>
    <property type="match status" value="1"/>
</dbReference>
<evidence type="ECO:0000256" key="1">
    <source>
        <dbReference type="ARBA" id="ARBA00005851"/>
    </source>
</evidence>
<organism evidence="2 3">
    <name type="scientific">Lupinus luteus</name>
    <name type="common">European yellow lupine</name>
    <dbReference type="NCBI Taxonomy" id="3873"/>
    <lineage>
        <taxon>Eukaryota</taxon>
        <taxon>Viridiplantae</taxon>
        <taxon>Streptophyta</taxon>
        <taxon>Embryophyta</taxon>
        <taxon>Tracheophyta</taxon>
        <taxon>Spermatophyta</taxon>
        <taxon>Magnoliopsida</taxon>
        <taxon>eudicotyledons</taxon>
        <taxon>Gunneridae</taxon>
        <taxon>Pentapetalae</taxon>
        <taxon>rosids</taxon>
        <taxon>fabids</taxon>
        <taxon>Fabales</taxon>
        <taxon>Fabaceae</taxon>
        <taxon>Papilionoideae</taxon>
        <taxon>50 kb inversion clade</taxon>
        <taxon>genistoids sensu lato</taxon>
        <taxon>core genistoids</taxon>
        <taxon>Genisteae</taxon>
        <taxon>Lupinus</taxon>
    </lineage>
</organism>
<proteinExistence type="inferred from homology"/>
<gene>
    <name evidence="2" type="ORF">LLUT_LOCUS25731</name>
</gene>
<dbReference type="InterPro" id="IPR001398">
    <property type="entry name" value="Macrophage_inhib_fac"/>
</dbReference>
<dbReference type="GO" id="GO:0005615">
    <property type="term" value="C:extracellular space"/>
    <property type="evidence" value="ECO:0007669"/>
    <property type="project" value="TreeGrafter"/>
</dbReference>
<dbReference type="GO" id="GO:0050178">
    <property type="term" value="F:phenylpyruvate tautomerase activity"/>
    <property type="evidence" value="ECO:0007669"/>
    <property type="project" value="TreeGrafter"/>
</dbReference>
<name>A0AAV1XSV1_LUPLU</name>
<dbReference type="Pfam" id="PF01187">
    <property type="entry name" value="MIF"/>
    <property type="match status" value="1"/>
</dbReference>
<reference evidence="2 3" key="1">
    <citation type="submission" date="2024-03" db="EMBL/GenBank/DDBJ databases">
        <authorList>
            <person name="Martinez-Hernandez J."/>
        </authorList>
    </citation>
    <scope>NUCLEOTIDE SEQUENCE [LARGE SCALE GENOMIC DNA]</scope>
</reference>
<evidence type="ECO:0000313" key="3">
    <source>
        <dbReference type="Proteomes" id="UP001497480"/>
    </source>
</evidence>